<comment type="subcellular location">
    <subcellularLocation>
        <location evidence="8">Cell junction</location>
        <location evidence="8">Tight junction</location>
    </subcellularLocation>
    <subcellularLocation>
        <location evidence="8">Cell membrane</location>
        <topology evidence="8">Multi-pass membrane protein</topology>
    </subcellularLocation>
</comment>
<dbReference type="Gene3D" id="1.20.140.150">
    <property type="match status" value="1"/>
</dbReference>
<dbReference type="InterPro" id="IPR004031">
    <property type="entry name" value="PMP22/EMP/MP20/Claudin"/>
</dbReference>
<dbReference type="AlphaFoldDB" id="A0A3B3B6E2"/>
<keyword evidence="6 8" id="KW-1133">Transmembrane helix</keyword>
<dbReference type="GO" id="GO:0005923">
    <property type="term" value="C:bicellular tight junction"/>
    <property type="evidence" value="ECO:0007669"/>
    <property type="project" value="UniProtKB-SubCell"/>
</dbReference>
<evidence type="ECO:0000256" key="1">
    <source>
        <dbReference type="ARBA" id="ARBA00008295"/>
    </source>
</evidence>
<dbReference type="OMA" id="MEELWEG"/>
<evidence type="ECO:0000256" key="8">
    <source>
        <dbReference type="RuleBase" id="RU060637"/>
    </source>
</evidence>
<comment type="similarity">
    <text evidence="1 8">Belongs to the claudin family.</text>
</comment>
<dbReference type="InterPro" id="IPR017974">
    <property type="entry name" value="Claudin_CS"/>
</dbReference>
<evidence type="ECO:0000313" key="10">
    <source>
        <dbReference type="Proteomes" id="UP000261560"/>
    </source>
</evidence>
<dbReference type="FunFam" id="1.20.140.150:FF:000001">
    <property type="entry name" value="Claudin"/>
    <property type="match status" value="1"/>
</dbReference>
<keyword evidence="7 8" id="KW-0472">Membrane</keyword>
<comment type="function">
    <text evidence="8">Claudins function as major constituents of the tight junction complexes that regulate the permeability of epithelia.</text>
</comment>
<dbReference type="PRINTS" id="PR01077">
    <property type="entry name" value="CLAUDIN"/>
</dbReference>
<keyword evidence="4 8" id="KW-0812">Transmembrane</keyword>
<dbReference type="GeneTree" id="ENSGT00940000164824"/>
<evidence type="ECO:0000256" key="4">
    <source>
        <dbReference type="ARBA" id="ARBA00022692"/>
    </source>
</evidence>
<accession>A0A3B3B6E2</accession>
<dbReference type="InterPro" id="IPR006187">
    <property type="entry name" value="Claudin"/>
</dbReference>
<keyword evidence="5 8" id="KW-0965">Cell junction</keyword>
<name>A0A3B3B6E2_ORYME</name>
<evidence type="ECO:0000313" key="9">
    <source>
        <dbReference type="Ensembl" id="ENSOMEP00000001156.1"/>
    </source>
</evidence>
<evidence type="ECO:0000256" key="5">
    <source>
        <dbReference type="ARBA" id="ARBA00022949"/>
    </source>
</evidence>
<dbReference type="GO" id="GO:0005198">
    <property type="term" value="F:structural molecule activity"/>
    <property type="evidence" value="ECO:0007669"/>
    <property type="project" value="InterPro"/>
</dbReference>
<reference evidence="9" key="2">
    <citation type="submission" date="2025-09" db="UniProtKB">
        <authorList>
            <consortium name="Ensembl"/>
        </authorList>
    </citation>
    <scope>IDENTIFICATION</scope>
</reference>
<proteinExistence type="inferred from homology"/>
<sequence>MATNWYVKVEILALVLGVVSLVGTIAITALPTWKVSAFIGANLIVMEELQEGLWMTCYRHANFRMQCKAYDSLLILPGELQAGRGLMCLSIALVIFAIIVMTCGLKETSCCRDSIKKKNIVLAIGGSLYLVSCLTTLIPVCWVSHSIISDFYNPTMGDGQRRELGSAIYIGWATSLLLLITGVILLIRCSKRTTQEEEYYYEDDLPEGRDVQEKRSISLARITSSVQEYV</sequence>
<evidence type="ECO:0000256" key="7">
    <source>
        <dbReference type="ARBA" id="ARBA00023136"/>
    </source>
</evidence>
<evidence type="ECO:0000256" key="2">
    <source>
        <dbReference type="ARBA" id="ARBA00022427"/>
    </source>
</evidence>
<dbReference type="Ensembl" id="ENSOMET00000014657.1">
    <property type="protein sequence ID" value="ENSOMEP00000001156.1"/>
    <property type="gene ID" value="ENSOMEG00000002043.1"/>
</dbReference>
<dbReference type="Proteomes" id="UP000261560">
    <property type="component" value="Unplaced"/>
</dbReference>
<feature type="transmembrane region" description="Helical" evidence="8">
    <location>
        <begin position="126"/>
        <end position="148"/>
    </location>
</feature>
<keyword evidence="2 8" id="KW-0796">Tight junction</keyword>
<feature type="transmembrane region" description="Helical" evidence="8">
    <location>
        <begin position="12"/>
        <end position="33"/>
    </location>
</feature>
<dbReference type="PaxDb" id="30732-ENSOMEP00000001156"/>
<evidence type="ECO:0000256" key="3">
    <source>
        <dbReference type="ARBA" id="ARBA00022475"/>
    </source>
</evidence>
<dbReference type="PROSITE" id="PS01346">
    <property type="entry name" value="CLAUDIN"/>
    <property type="match status" value="1"/>
</dbReference>
<reference evidence="9" key="1">
    <citation type="submission" date="2025-08" db="UniProtKB">
        <authorList>
            <consortium name="Ensembl"/>
        </authorList>
    </citation>
    <scope>IDENTIFICATION</scope>
</reference>
<evidence type="ECO:0000256" key="6">
    <source>
        <dbReference type="ARBA" id="ARBA00022989"/>
    </source>
</evidence>
<organism evidence="9 10">
    <name type="scientific">Oryzias melastigma</name>
    <name type="common">Marine medaka</name>
    <dbReference type="NCBI Taxonomy" id="30732"/>
    <lineage>
        <taxon>Eukaryota</taxon>
        <taxon>Metazoa</taxon>
        <taxon>Chordata</taxon>
        <taxon>Craniata</taxon>
        <taxon>Vertebrata</taxon>
        <taxon>Euteleostomi</taxon>
        <taxon>Actinopterygii</taxon>
        <taxon>Neopterygii</taxon>
        <taxon>Teleostei</taxon>
        <taxon>Neoteleostei</taxon>
        <taxon>Acanthomorphata</taxon>
        <taxon>Ovalentaria</taxon>
        <taxon>Atherinomorphae</taxon>
        <taxon>Beloniformes</taxon>
        <taxon>Adrianichthyidae</taxon>
        <taxon>Oryziinae</taxon>
        <taxon>Oryzias</taxon>
    </lineage>
</organism>
<feature type="transmembrane region" description="Helical" evidence="8">
    <location>
        <begin position="82"/>
        <end position="105"/>
    </location>
</feature>
<dbReference type="GO" id="GO:0005886">
    <property type="term" value="C:plasma membrane"/>
    <property type="evidence" value="ECO:0007669"/>
    <property type="project" value="UniProtKB-SubCell"/>
</dbReference>
<keyword evidence="3 8" id="KW-1003">Cell membrane</keyword>
<feature type="transmembrane region" description="Helical" evidence="8">
    <location>
        <begin position="168"/>
        <end position="187"/>
    </location>
</feature>
<protein>
    <recommendedName>
        <fullName evidence="8">Claudin</fullName>
    </recommendedName>
</protein>
<dbReference type="Pfam" id="PF00822">
    <property type="entry name" value="PMP22_Claudin"/>
    <property type="match status" value="1"/>
</dbReference>
<dbReference type="PANTHER" id="PTHR12002">
    <property type="entry name" value="CLAUDIN"/>
    <property type="match status" value="1"/>
</dbReference>
<keyword evidence="10" id="KW-1185">Reference proteome</keyword>
<dbReference type="STRING" id="30732.ENSOMEP00000001156"/>